<reference evidence="2 3" key="1">
    <citation type="journal article" date="2021" name="Plant Biotechnol. J.">
        <title>Multi-omics assisted identification of the key and species-specific regulatory components of drought-tolerant mechanisms in Gossypium stocksii.</title>
        <authorList>
            <person name="Yu D."/>
            <person name="Ke L."/>
            <person name="Zhang D."/>
            <person name="Wu Y."/>
            <person name="Sun Y."/>
            <person name="Mei J."/>
            <person name="Sun J."/>
            <person name="Sun Y."/>
        </authorList>
    </citation>
    <scope>NUCLEOTIDE SEQUENCE [LARGE SCALE GENOMIC DNA]</scope>
    <source>
        <strain evidence="3">cv. E1</strain>
        <tissue evidence="2">Leaf</tissue>
    </source>
</reference>
<evidence type="ECO:0000313" key="3">
    <source>
        <dbReference type="Proteomes" id="UP000828251"/>
    </source>
</evidence>
<dbReference type="InterPro" id="IPR040256">
    <property type="entry name" value="At4g02000-like"/>
</dbReference>
<protein>
    <recommendedName>
        <fullName evidence="1">DUF4283 domain-containing protein</fullName>
    </recommendedName>
</protein>
<evidence type="ECO:0000313" key="2">
    <source>
        <dbReference type="EMBL" id="KAH1083922.1"/>
    </source>
</evidence>
<dbReference type="PANTHER" id="PTHR31286:SF153">
    <property type="entry name" value="DUF4283 DOMAIN PROTEIN"/>
    <property type="match status" value="1"/>
</dbReference>
<feature type="domain" description="DUF4283" evidence="1">
    <location>
        <begin position="26"/>
        <end position="109"/>
    </location>
</feature>
<comment type="caution">
    <text evidence="2">The sequence shown here is derived from an EMBL/GenBank/DDBJ whole genome shotgun (WGS) entry which is preliminary data.</text>
</comment>
<dbReference type="EMBL" id="JAIQCV010000007">
    <property type="protein sequence ID" value="KAH1083922.1"/>
    <property type="molecule type" value="Genomic_DNA"/>
</dbReference>
<dbReference type="OrthoDB" id="1750469at2759"/>
<accession>A0A9D3VKH0</accession>
<sequence length="355" mass="39899">MEEELANLSLLDEEEEAIHEEGVVLENNIQFCLVGRALTDSVVHFPSLRNTMADLWHPIGGICITDLGNKRYLFQFFHEVDIQRVISGTSWFFNNHLLLLEKIQEGENPLLVPLIHTEFWVQVHDLPIDWMSESLRSNLEIFLGSLLIMILLSPSPVIIPICGFRFKYEKLSLFCFIYGKLRHGESYCPFRLRIEPSKIVYGWDLSLRAPPGWRHTVASRWLREADGSQCSNSSIESANWNNFINGGFDSVRIMGRNLGDPKLNSNVPFLGLNQQILPNVKFSGRAMGNSPAIVDGLVNGPMDIVLEEENNAMAASEGKKRQRILTSQIACMDSKVDGAHIDLSAGSDMQSSGQP</sequence>
<dbReference type="InterPro" id="IPR025558">
    <property type="entry name" value="DUF4283"/>
</dbReference>
<dbReference type="Pfam" id="PF14111">
    <property type="entry name" value="DUF4283"/>
    <property type="match status" value="1"/>
</dbReference>
<dbReference type="PANTHER" id="PTHR31286">
    <property type="entry name" value="GLYCINE-RICH CELL WALL STRUCTURAL PROTEIN 1.8-LIKE"/>
    <property type="match status" value="1"/>
</dbReference>
<dbReference type="Proteomes" id="UP000828251">
    <property type="component" value="Unassembled WGS sequence"/>
</dbReference>
<gene>
    <name evidence="2" type="ORF">J1N35_023683</name>
</gene>
<name>A0A9D3VKH0_9ROSI</name>
<proteinExistence type="predicted"/>
<keyword evidence="3" id="KW-1185">Reference proteome</keyword>
<dbReference type="AlphaFoldDB" id="A0A9D3VKH0"/>
<evidence type="ECO:0000259" key="1">
    <source>
        <dbReference type="Pfam" id="PF14111"/>
    </source>
</evidence>
<organism evidence="2 3">
    <name type="scientific">Gossypium stocksii</name>
    <dbReference type="NCBI Taxonomy" id="47602"/>
    <lineage>
        <taxon>Eukaryota</taxon>
        <taxon>Viridiplantae</taxon>
        <taxon>Streptophyta</taxon>
        <taxon>Embryophyta</taxon>
        <taxon>Tracheophyta</taxon>
        <taxon>Spermatophyta</taxon>
        <taxon>Magnoliopsida</taxon>
        <taxon>eudicotyledons</taxon>
        <taxon>Gunneridae</taxon>
        <taxon>Pentapetalae</taxon>
        <taxon>rosids</taxon>
        <taxon>malvids</taxon>
        <taxon>Malvales</taxon>
        <taxon>Malvaceae</taxon>
        <taxon>Malvoideae</taxon>
        <taxon>Gossypium</taxon>
    </lineage>
</organism>